<dbReference type="AlphaFoldDB" id="A0A371RJ97"/>
<organism evidence="3 4">
    <name type="scientific">Parvularcula marina</name>
    <dbReference type="NCBI Taxonomy" id="2292771"/>
    <lineage>
        <taxon>Bacteria</taxon>
        <taxon>Pseudomonadati</taxon>
        <taxon>Pseudomonadota</taxon>
        <taxon>Alphaproteobacteria</taxon>
        <taxon>Parvularculales</taxon>
        <taxon>Parvularculaceae</taxon>
        <taxon>Parvularcula</taxon>
    </lineage>
</organism>
<dbReference type="InParanoid" id="A0A371RJ97"/>
<evidence type="ECO:0000256" key="1">
    <source>
        <dbReference type="SAM" id="MobiDB-lite"/>
    </source>
</evidence>
<keyword evidence="4" id="KW-1185">Reference proteome</keyword>
<sequence>MTMMGSVTAAAAWLAAFSLITVQDAPIVQPGAPGEAATRLTPEASVEMSDAGYTEADIAFMQDMIVHHGQAVEMVALIEARTENEAVRAMGARISLSQSSEIELMQNWLRARGQSTESKLLKSGGHGDHDMGDHKMDHGDKDPMDMPLMHGMLSPRQMKTLAAADGLAFDRLFLSGMIQHHQGALDMVDMLLSDPSNGQDALLSEFLSSIVGDQSAEILRMQTLLSALGSPS</sequence>
<dbReference type="PANTHER" id="PTHR36933">
    <property type="entry name" value="SLL0788 PROTEIN"/>
    <property type="match status" value="1"/>
</dbReference>
<dbReference type="InterPro" id="IPR012347">
    <property type="entry name" value="Ferritin-like"/>
</dbReference>
<accession>A0A371RJ97</accession>
<evidence type="ECO:0000313" key="4">
    <source>
        <dbReference type="Proteomes" id="UP000264589"/>
    </source>
</evidence>
<comment type="caution">
    <text evidence="3">The sequence shown here is derived from an EMBL/GenBank/DDBJ whole genome shotgun (WGS) entry which is preliminary data.</text>
</comment>
<dbReference type="Gene3D" id="1.20.1260.10">
    <property type="match status" value="1"/>
</dbReference>
<dbReference type="EMBL" id="QUQO01000001">
    <property type="protein sequence ID" value="RFB05509.1"/>
    <property type="molecule type" value="Genomic_DNA"/>
</dbReference>
<dbReference type="Proteomes" id="UP000264589">
    <property type="component" value="Unassembled WGS sequence"/>
</dbReference>
<dbReference type="PANTHER" id="PTHR36933:SF1">
    <property type="entry name" value="SLL0788 PROTEIN"/>
    <property type="match status" value="1"/>
</dbReference>
<evidence type="ECO:0000313" key="3">
    <source>
        <dbReference type="EMBL" id="RFB05509.1"/>
    </source>
</evidence>
<feature type="domain" description="DUF305" evidence="2">
    <location>
        <begin position="57"/>
        <end position="225"/>
    </location>
</feature>
<dbReference type="OrthoDB" id="517560at2"/>
<evidence type="ECO:0000259" key="2">
    <source>
        <dbReference type="Pfam" id="PF03713"/>
    </source>
</evidence>
<name>A0A371RJ97_9PROT</name>
<feature type="region of interest" description="Disordered" evidence="1">
    <location>
        <begin position="118"/>
        <end position="137"/>
    </location>
</feature>
<dbReference type="Pfam" id="PF03713">
    <property type="entry name" value="DUF305"/>
    <property type="match status" value="1"/>
</dbReference>
<dbReference type="InterPro" id="IPR005183">
    <property type="entry name" value="DUF305_CopM-like"/>
</dbReference>
<protein>
    <submittedName>
        <fullName evidence="3">DUF305 domain-containing protein</fullName>
    </submittedName>
</protein>
<reference evidence="3 4" key="1">
    <citation type="submission" date="2018-08" db="EMBL/GenBank/DDBJ databases">
        <title>Parvularcula sp. SM1705, isolated from surface water of the South Sea China.</title>
        <authorList>
            <person name="Sun L."/>
        </authorList>
    </citation>
    <scope>NUCLEOTIDE SEQUENCE [LARGE SCALE GENOMIC DNA]</scope>
    <source>
        <strain evidence="3 4">SM1705</strain>
    </source>
</reference>
<gene>
    <name evidence="3" type="ORF">DX908_09690</name>
</gene>
<feature type="compositionally biased region" description="Basic and acidic residues" evidence="1">
    <location>
        <begin position="125"/>
        <end position="137"/>
    </location>
</feature>
<proteinExistence type="predicted"/>